<sequence length="147" mass="15343">MISTETLARYLGGPAAALLADPPFSGWSFDRTVDDDLDAPVIDYVCAEGVDVSADAEDRVGTIFVGCGAGDAFAQGLGDLAASWGRAEVLAGFGAPSKSGQETDNVIFGPSGAWDRFARDGYAVHVQYRIGGGEIVRITLMRADLVP</sequence>
<dbReference type="Proteomes" id="UP001427805">
    <property type="component" value="Unassembled WGS sequence"/>
</dbReference>
<evidence type="ECO:0000313" key="2">
    <source>
        <dbReference type="Proteomes" id="UP001427805"/>
    </source>
</evidence>
<comment type="caution">
    <text evidence="1">The sequence shown here is derived from an EMBL/GenBank/DDBJ whole genome shotgun (WGS) entry which is preliminary data.</text>
</comment>
<organism evidence="1 2">
    <name type="scientific">Sphingomonas rustica</name>
    <dbReference type="NCBI Taxonomy" id="3103142"/>
    <lineage>
        <taxon>Bacteria</taxon>
        <taxon>Pseudomonadati</taxon>
        <taxon>Pseudomonadota</taxon>
        <taxon>Alphaproteobacteria</taxon>
        <taxon>Sphingomonadales</taxon>
        <taxon>Sphingomonadaceae</taxon>
        <taxon>Sphingomonas</taxon>
    </lineage>
</organism>
<evidence type="ECO:0000313" key="1">
    <source>
        <dbReference type="EMBL" id="MEN3747986.1"/>
    </source>
</evidence>
<dbReference type="EMBL" id="JBDIZK010000007">
    <property type="protein sequence ID" value="MEN3747986.1"/>
    <property type="molecule type" value="Genomic_DNA"/>
</dbReference>
<gene>
    <name evidence="1" type="ORF">TPR58_12490</name>
</gene>
<protein>
    <submittedName>
        <fullName evidence="1">Uncharacterized protein</fullName>
    </submittedName>
</protein>
<dbReference type="RefSeq" id="WP_346247002.1">
    <property type="nucleotide sequence ID" value="NZ_JBDIZK010000007.1"/>
</dbReference>
<reference evidence="1 2" key="1">
    <citation type="submission" date="2024-05" db="EMBL/GenBank/DDBJ databases">
        <title>Sphingomonas sp. HF-S3 16S ribosomal RNA gene Genome sequencing and assembly.</title>
        <authorList>
            <person name="Lee H."/>
        </authorList>
    </citation>
    <scope>NUCLEOTIDE SEQUENCE [LARGE SCALE GENOMIC DNA]</scope>
    <source>
        <strain evidence="1 2">HF-S3</strain>
    </source>
</reference>
<proteinExistence type="predicted"/>
<accession>A0ABV0BBN4</accession>
<keyword evidence="2" id="KW-1185">Reference proteome</keyword>
<name>A0ABV0BBN4_9SPHN</name>